<feature type="domain" description="Right handed beta helix" evidence="2">
    <location>
        <begin position="94"/>
        <end position="238"/>
    </location>
</feature>
<keyword evidence="4" id="KW-1185">Reference proteome</keyword>
<proteinExistence type="predicted"/>
<reference key="2">
    <citation type="submission" date="2011-04" db="EMBL/GenBank/DDBJ databases">
        <title>Complete sequence of chromosome of Haliscomenobacter hydrossis DSM 1100.</title>
        <authorList>
            <consortium name="US DOE Joint Genome Institute (JGI-PGF)"/>
            <person name="Lucas S."/>
            <person name="Han J."/>
            <person name="Lapidus A."/>
            <person name="Bruce D."/>
            <person name="Goodwin L."/>
            <person name="Pitluck S."/>
            <person name="Peters L."/>
            <person name="Kyrpides N."/>
            <person name="Mavromatis K."/>
            <person name="Ivanova N."/>
            <person name="Ovchinnikova G."/>
            <person name="Pagani I."/>
            <person name="Daligault H."/>
            <person name="Detter J.C."/>
            <person name="Han C."/>
            <person name="Land M."/>
            <person name="Hauser L."/>
            <person name="Markowitz V."/>
            <person name="Cheng J.-F."/>
            <person name="Hugenholtz P."/>
            <person name="Woyke T."/>
            <person name="Wu D."/>
            <person name="Verbarg S."/>
            <person name="Frueling A."/>
            <person name="Brambilla E."/>
            <person name="Klenk H.-P."/>
            <person name="Eisen J.A."/>
        </authorList>
    </citation>
    <scope>NUCLEOTIDE SEQUENCE</scope>
    <source>
        <strain>DSM 1100</strain>
    </source>
</reference>
<protein>
    <submittedName>
        <fullName evidence="3">Parallel beta-helix repeat-containing protein</fullName>
    </submittedName>
</protein>
<dbReference type="SMART" id="SM00710">
    <property type="entry name" value="PbH1"/>
    <property type="match status" value="6"/>
</dbReference>
<dbReference type="SUPFAM" id="SSF51126">
    <property type="entry name" value="Pectin lyase-like"/>
    <property type="match status" value="1"/>
</dbReference>
<dbReference type="eggNOG" id="COG3420">
    <property type="taxonomic scope" value="Bacteria"/>
</dbReference>
<sequence length="392" mass="42652">MKFIQIALLVALCAACNSKPAAPEEPDTALYNDLQTQLINAKPGDIIKIPAGTHYFDRPLLLDGVKGVTIQGAGKDQTILSFLGHKAGAEGLKITADSVLIQDLTVTDTKGDAIRVQDAKNVTLRNVKATWSGGAKASNGGYGLYPVGCDGVLIDKCEASFASDAGIYVGQSRNVLVTNSYAHENVAGIEIENCTDAEVRYCRAEKNTGGILVFDLPNLPAGNGKSCKIHHNKIINNNHRNFAPEGNIVATVAPGTGMIFLAAKDVEAHHNEVIGHKTMGAAIASYHITQLKWDDKNYDPFTYNIKLYNNRFERKRAIPDLSKDFGKMVNVYFKGKPQDILYDGILDDKKPKGSNPMNICIDQPQNGLRFANIDAANDFKNIQTDLKPYQCK</sequence>
<dbReference type="Pfam" id="PF13229">
    <property type="entry name" value="Beta_helix"/>
    <property type="match status" value="1"/>
</dbReference>
<dbReference type="Gene3D" id="2.160.20.10">
    <property type="entry name" value="Single-stranded right-handed beta-helix, Pectin lyase-like"/>
    <property type="match status" value="1"/>
</dbReference>
<evidence type="ECO:0000256" key="1">
    <source>
        <dbReference type="SAM" id="SignalP"/>
    </source>
</evidence>
<dbReference type="RefSeq" id="WP_013766992.1">
    <property type="nucleotide sequence ID" value="NC_015510.1"/>
</dbReference>
<dbReference type="HOGENOM" id="CLU_040523_0_0_10"/>
<reference evidence="3 4" key="1">
    <citation type="journal article" date="2011" name="Stand. Genomic Sci.">
        <title>Complete genome sequence of Haliscomenobacter hydrossis type strain (O).</title>
        <authorList>
            <consortium name="US DOE Joint Genome Institute (JGI-PGF)"/>
            <person name="Daligault H."/>
            <person name="Lapidus A."/>
            <person name="Zeytun A."/>
            <person name="Nolan M."/>
            <person name="Lucas S."/>
            <person name="Del Rio T.G."/>
            <person name="Tice H."/>
            <person name="Cheng J.F."/>
            <person name="Tapia R."/>
            <person name="Han C."/>
            <person name="Goodwin L."/>
            <person name="Pitluck S."/>
            <person name="Liolios K."/>
            <person name="Pagani I."/>
            <person name="Ivanova N."/>
            <person name="Huntemann M."/>
            <person name="Mavromatis K."/>
            <person name="Mikhailova N."/>
            <person name="Pati A."/>
            <person name="Chen A."/>
            <person name="Palaniappan K."/>
            <person name="Land M."/>
            <person name="Hauser L."/>
            <person name="Brambilla E.M."/>
            <person name="Rohde M."/>
            <person name="Verbarg S."/>
            <person name="Goker M."/>
            <person name="Bristow J."/>
            <person name="Eisen J.A."/>
            <person name="Markowitz V."/>
            <person name="Hugenholtz P."/>
            <person name="Kyrpides N.C."/>
            <person name="Klenk H.P."/>
            <person name="Woyke T."/>
        </authorList>
    </citation>
    <scope>NUCLEOTIDE SEQUENCE [LARGE SCALE GENOMIC DNA]</scope>
    <source>
        <strain evidence="4">ATCC 27775 / DSM 1100 / LMG 10767 / O</strain>
    </source>
</reference>
<evidence type="ECO:0000313" key="4">
    <source>
        <dbReference type="Proteomes" id="UP000008461"/>
    </source>
</evidence>
<organism evidence="3 4">
    <name type="scientific">Haliscomenobacter hydrossis (strain ATCC 27775 / DSM 1100 / LMG 10767 / O)</name>
    <dbReference type="NCBI Taxonomy" id="760192"/>
    <lineage>
        <taxon>Bacteria</taxon>
        <taxon>Pseudomonadati</taxon>
        <taxon>Bacteroidota</taxon>
        <taxon>Saprospiria</taxon>
        <taxon>Saprospirales</taxon>
        <taxon>Haliscomenobacteraceae</taxon>
        <taxon>Haliscomenobacter</taxon>
    </lineage>
</organism>
<dbReference type="EMBL" id="CP002691">
    <property type="protein sequence ID" value="AEE52454.1"/>
    <property type="molecule type" value="Genomic_DNA"/>
</dbReference>
<evidence type="ECO:0000313" key="3">
    <source>
        <dbReference type="EMBL" id="AEE52454.1"/>
    </source>
</evidence>
<dbReference type="InterPro" id="IPR039448">
    <property type="entry name" value="Beta_helix"/>
</dbReference>
<accession>F4KUL8</accession>
<dbReference type="KEGG" id="hhy:Halhy_4618"/>
<name>F4KUL8_HALH1</name>
<keyword evidence="1" id="KW-0732">Signal</keyword>
<feature type="chain" id="PRO_5003310257" evidence="1">
    <location>
        <begin position="22"/>
        <end position="392"/>
    </location>
</feature>
<feature type="signal peptide" evidence="1">
    <location>
        <begin position="1"/>
        <end position="21"/>
    </location>
</feature>
<dbReference type="Proteomes" id="UP000008461">
    <property type="component" value="Chromosome"/>
</dbReference>
<dbReference type="InterPro" id="IPR022442">
    <property type="entry name" value="SO_2930-like_dom"/>
</dbReference>
<dbReference type="NCBIfam" id="TIGR03805">
    <property type="entry name" value="beta_helix_1"/>
    <property type="match status" value="1"/>
</dbReference>
<gene>
    <name evidence="3" type="ordered locus">Halhy_4618</name>
</gene>
<dbReference type="InterPro" id="IPR006626">
    <property type="entry name" value="PbH1"/>
</dbReference>
<dbReference type="AlphaFoldDB" id="F4KUL8"/>
<evidence type="ECO:0000259" key="2">
    <source>
        <dbReference type="Pfam" id="PF13229"/>
    </source>
</evidence>
<dbReference type="OrthoDB" id="338827at2"/>
<dbReference type="STRING" id="760192.Halhy_4618"/>
<dbReference type="InterPro" id="IPR012334">
    <property type="entry name" value="Pectin_lyas_fold"/>
</dbReference>
<dbReference type="InterPro" id="IPR011050">
    <property type="entry name" value="Pectin_lyase_fold/virulence"/>
</dbReference>